<dbReference type="AlphaFoldDB" id="A0A8R1I7B6"/>
<feature type="transmembrane region" description="Helical" evidence="2">
    <location>
        <begin position="101"/>
        <end position="125"/>
    </location>
</feature>
<keyword evidence="2" id="KW-0472">Membrane</keyword>
<dbReference type="SUPFAM" id="SSF101447">
    <property type="entry name" value="Formin homology 2 domain (FH2 domain)"/>
    <property type="match status" value="1"/>
</dbReference>
<evidence type="ECO:0000313" key="3">
    <source>
        <dbReference type="EnsemblMetazoa" id="CJA24441.1"/>
    </source>
</evidence>
<keyword evidence="2" id="KW-1133">Transmembrane helix</keyword>
<keyword evidence="4" id="KW-1185">Reference proteome</keyword>
<evidence type="ECO:0000313" key="4">
    <source>
        <dbReference type="Proteomes" id="UP000005237"/>
    </source>
</evidence>
<reference evidence="3" key="2">
    <citation type="submission" date="2022-06" db="UniProtKB">
        <authorList>
            <consortium name="EnsemblMetazoa"/>
        </authorList>
    </citation>
    <scope>IDENTIFICATION</scope>
    <source>
        <strain evidence="3">DF5081</strain>
    </source>
</reference>
<dbReference type="Proteomes" id="UP000005237">
    <property type="component" value="Unassembled WGS sequence"/>
</dbReference>
<accession>A0A8R1I7B6</accession>
<reference evidence="4" key="1">
    <citation type="submission" date="2010-08" db="EMBL/GenBank/DDBJ databases">
        <authorList>
            <consortium name="Caenorhabditis japonica Sequencing Consortium"/>
            <person name="Wilson R.K."/>
        </authorList>
    </citation>
    <scope>NUCLEOTIDE SEQUENCE [LARGE SCALE GENOMIC DNA]</scope>
    <source>
        <strain evidence="4">DF5081</strain>
    </source>
</reference>
<proteinExistence type="predicted"/>
<evidence type="ECO:0000256" key="1">
    <source>
        <dbReference type="SAM" id="MobiDB-lite"/>
    </source>
</evidence>
<sequence>MCLDQAEKGGGGAPPPAAPPPPPPAAAPPPPPPPAAAPPPPAAAPPPVVKVPAPPHVQKDKGADSTADAPPEAKESTSKLNTVSGSTSTTNVSKSNGHGGLVRTIVCIVNVLFTVVVALWVLVLLTGLNVTKIGFIEKMFLNM</sequence>
<organism evidence="3 4">
    <name type="scientific">Caenorhabditis japonica</name>
    <dbReference type="NCBI Taxonomy" id="281687"/>
    <lineage>
        <taxon>Eukaryota</taxon>
        <taxon>Metazoa</taxon>
        <taxon>Ecdysozoa</taxon>
        <taxon>Nematoda</taxon>
        <taxon>Chromadorea</taxon>
        <taxon>Rhabditida</taxon>
        <taxon>Rhabditina</taxon>
        <taxon>Rhabditomorpha</taxon>
        <taxon>Rhabditoidea</taxon>
        <taxon>Rhabditidae</taxon>
        <taxon>Peloderinae</taxon>
        <taxon>Caenorhabditis</taxon>
    </lineage>
</organism>
<keyword evidence="2" id="KW-0812">Transmembrane</keyword>
<name>A0A8R1I7B6_CAEJA</name>
<feature type="compositionally biased region" description="Pro residues" evidence="1">
    <location>
        <begin position="13"/>
        <end position="55"/>
    </location>
</feature>
<feature type="region of interest" description="Disordered" evidence="1">
    <location>
        <begin position="1"/>
        <end position="96"/>
    </location>
</feature>
<protein>
    <submittedName>
        <fullName evidence="3">Uncharacterized protein</fullName>
    </submittedName>
</protein>
<dbReference type="EnsemblMetazoa" id="CJA24441.1">
    <property type="protein sequence ID" value="CJA24441.1"/>
    <property type="gene ID" value="WBGene00180013"/>
</dbReference>
<feature type="compositionally biased region" description="Low complexity" evidence="1">
    <location>
        <begin position="81"/>
        <end position="96"/>
    </location>
</feature>
<evidence type="ECO:0000256" key="2">
    <source>
        <dbReference type="SAM" id="Phobius"/>
    </source>
</evidence>